<evidence type="ECO:0000313" key="1">
    <source>
        <dbReference type="EMBL" id="PVD33783.1"/>
    </source>
</evidence>
<keyword evidence="2" id="KW-1185">Reference proteome</keyword>
<dbReference type="GO" id="GO:1905515">
    <property type="term" value="P:non-motile cilium assembly"/>
    <property type="evidence" value="ECO:0007669"/>
    <property type="project" value="TreeGrafter"/>
</dbReference>
<dbReference type="STRING" id="400727.A0A2T7PK33"/>
<evidence type="ECO:0000313" key="2">
    <source>
        <dbReference type="Proteomes" id="UP000245119"/>
    </source>
</evidence>
<dbReference type="InterPro" id="IPR026069">
    <property type="entry name" value="Fuzzy"/>
</dbReference>
<dbReference type="AlphaFoldDB" id="A0A2T7PK33"/>
<comment type="caution">
    <text evidence="1">The sequence shown here is derived from an EMBL/GenBank/DDBJ whole genome shotgun (WGS) entry which is preliminary data.</text>
</comment>
<protein>
    <submittedName>
        <fullName evidence="1">Uncharacterized protein</fullName>
    </submittedName>
</protein>
<dbReference type="Proteomes" id="UP000245119">
    <property type="component" value="Linkage Group LG3"/>
</dbReference>
<dbReference type="OrthoDB" id="74835at2759"/>
<dbReference type="EMBL" id="PZQS01000003">
    <property type="protein sequence ID" value="PVD33783.1"/>
    <property type="molecule type" value="Genomic_DNA"/>
</dbReference>
<dbReference type="PANTHER" id="PTHR13559:SF1">
    <property type="entry name" value="PROTEIN FUZZY HOMOLOG"/>
    <property type="match status" value="1"/>
</dbReference>
<sequence length="92" mass="10445">MPVNVLYIKRLSSVVDSLSLILVMGDDQADDCHMFRLLENVWSAMVLHCGRDELVNIKNLERFKREVKVRSPQSQCPFSRGLGSISHAAFIL</sequence>
<dbReference type="PANTHER" id="PTHR13559">
    <property type="entry name" value="INTRACELLULAR TRAFFIC PROTEIN-RELATED"/>
    <property type="match status" value="1"/>
</dbReference>
<gene>
    <name evidence="1" type="ORF">C0Q70_05044</name>
</gene>
<accession>A0A2T7PK33</accession>
<reference evidence="1 2" key="1">
    <citation type="submission" date="2018-04" db="EMBL/GenBank/DDBJ databases">
        <title>The genome of golden apple snail Pomacea canaliculata provides insight into stress tolerance and invasive adaptation.</title>
        <authorList>
            <person name="Liu C."/>
            <person name="Liu B."/>
            <person name="Ren Y."/>
            <person name="Zhang Y."/>
            <person name="Wang H."/>
            <person name="Li S."/>
            <person name="Jiang F."/>
            <person name="Yin L."/>
            <person name="Zhang G."/>
            <person name="Qian W."/>
            <person name="Fan W."/>
        </authorList>
    </citation>
    <scope>NUCLEOTIDE SEQUENCE [LARGE SCALE GENOMIC DNA]</scope>
    <source>
        <strain evidence="1">SZHN2017</strain>
        <tissue evidence="1">Muscle</tissue>
    </source>
</reference>
<proteinExistence type="predicted"/>
<organism evidence="1 2">
    <name type="scientific">Pomacea canaliculata</name>
    <name type="common">Golden apple snail</name>
    <dbReference type="NCBI Taxonomy" id="400727"/>
    <lineage>
        <taxon>Eukaryota</taxon>
        <taxon>Metazoa</taxon>
        <taxon>Spiralia</taxon>
        <taxon>Lophotrochozoa</taxon>
        <taxon>Mollusca</taxon>
        <taxon>Gastropoda</taxon>
        <taxon>Caenogastropoda</taxon>
        <taxon>Architaenioglossa</taxon>
        <taxon>Ampullarioidea</taxon>
        <taxon>Ampullariidae</taxon>
        <taxon>Pomacea</taxon>
    </lineage>
</organism>
<name>A0A2T7PK33_POMCA</name>